<sequence>MKWADIFFEPINLPIIGSDPNLIPDADCDNCRYGVKTLGRDYLGEDYCYMFENSPGSKCGQFQRTIK</sequence>
<evidence type="ECO:0000313" key="2">
    <source>
        <dbReference type="EMBL" id="CAB5226755.1"/>
    </source>
</evidence>
<protein>
    <submittedName>
        <fullName evidence="2">Uncharacterized protein</fullName>
    </submittedName>
</protein>
<dbReference type="EMBL" id="LR798364">
    <property type="protein sequence ID" value="CAB5226755.1"/>
    <property type="molecule type" value="Genomic_DNA"/>
</dbReference>
<dbReference type="EMBL" id="LR796837">
    <property type="protein sequence ID" value="CAB4168984.1"/>
    <property type="molecule type" value="Genomic_DNA"/>
</dbReference>
<accession>A0A6J7XCS7</accession>
<name>A0A6J7XCS7_9CAUD</name>
<proteinExistence type="predicted"/>
<reference evidence="2" key="1">
    <citation type="submission" date="2020-05" db="EMBL/GenBank/DDBJ databases">
        <authorList>
            <person name="Chiriac C."/>
            <person name="Salcher M."/>
            <person name="Ghai R."/>
            <person name="Kavagutti S V."/>
        </authorList>
    </citation>
    <scope>NUCLEOTIDE SEQUENCE</scope>
</reference>
<organism evidence="2">
    <name type="scientific">uncultured Caudovirales phage</name>
    <dbReference type="NCBI Taxonomy" id="2100421"/>
    <lineage>
        <taxon>Viruses</taxon>
        <taxon>Duplodnaviria</taxon>
        <taxon>Heunggongvirae</taxon>
        <taxon>Uroviricota</taxon>
        <taxon>Caudoviricetes</taxon>
        <taxon>Peduoviridae</taxon>
        <taxon>Maltschvirus</taxon>
        <taxon>Maltschvirus maltsch</taxon>
    </lineage>
</organism>
<gene>
    <name evidence="2" type="ORF">UFOVP1516_19</name>
    <name evidence="1" type="ORF">UFOVP887_25</name>
</gene>
<evidence type="ECO:0000313" key="1">
    <source>
        <dbReference type="EMBL" id="CAB4168984.1"/>
    </source>
</evidence>